<feature type="non-terminal residue" evidence="1">
    <location>
        <position position="1"/>
    </location>
</feature>
<name>A0A2L0UIB7_9MICC</name>
<proteinExistence type="predicted"/>
<dbReference type="Gene3D" id="1.20.120.640">
    <property type="entry name" value="Anticodon-binding domain of a subclass of class I aminoacyl-tRNA synthetases"/>
    <property type="match status" value="1"/>
</dbReference>
<evidence type="ECO:0000313" key="2">
    <source>
        <dbReference type="Proteomes" id="UP000239187"/>
    </source>
</evidence>
<dbReference type="Proteomes" id="UP000239187">
    <property type="component" value="Chromosome"/>
</dbReference>
<reference evidence="1 2" key="1">
    <citation type="submission" date="2017-11" db="EMBL/GenBank/DDBJ databases">
        <title>Draft genome of Arthrobacter agilis strain UMCV2, a plant growth-promoting rhizobacterium and biocontrol capacity of phytopathogenic fungi.</title>
        <authorList>
            <person name="Martinez-Camara R."/>
            <person name="Santoyo G."/>
            <person name="Moreno-Hagelsieb G."/>
            <person name="Valencia-Cantero E."/>
        </authorList>
    </citation>
    <scope>NUCLEOTIDE SEQUENCE [LARGE SCALE GENOMIC DNA]</scope>
    <source>
        <strain evidence="1 2">UMCV2</strain>
    </source>
</reference>
<accession>A0A2L0UIB7</accession>
<dbReference type="EMBL" id="CP024915">
    <property type="protein sequence ID" value="AUZ89001.1"/>
    <property type="molecule type" value="Genomic_DNA"/>
</dbReference>
<organism evidence="1 2">
    <name type="scientific">Arthrobacter agilis</name>
    <dbReference type="NCBI Taxonomy" id="37921"/>
    <lineage>
        <taxon>Bacteria</taxon>
        <taxon>Bacillati</taxon>
        <taxon>Actinomycetota</taxon>
        <taxon>Actinomycetes</taxon>
        <taxon>Micrococcales</taxon>
        <taxon>Micrococcaceae</taxon>
        <taxon>Arthrobacter</taxon>
    </lineage>
</organism>
<evidence type="ECO:0000313" key="1">
    <source>
        <dbReference type="EMBL" id="AUZ89001.1"/>
    </source>
</evidence>
<dbReference type="AlphaFoldDB" id="A0A2L0UIB7"/>
<sequence>DVVAVREQIRVCLADDLDAPSALAAVDAFAASAHRSAGDAAGRQGLADVVDALLGVRL</sequence>
<protein>
    <submittedName>
        <fullName evidence="1">Cysteine--1-D-myo-inosityl 2-amino-2-deoxy-alpha-D-glucopyranoside ligase</fullName>
    </submittedName>
</protein>
<gene>
    <name evidence="1" type="ORF">CVO76_16135</name>
</gene>
<keyword evidence="1" id="KW-0436">Ligase</keyword>
<dbReference type="GO" id="GO:0016874">
    <property type="term" value="F:ligase activity"/>
    <property type="evidence" value="ECO:0007669"/>
    <property type="project" value="UniProtKB-KW"/>
</dbReference>